<dbReference type="Proteomes" id="UP000274515">
    <property type="component" value="Unassembled WGS sequence"/>
</dbReference>
<keyword evidence="2" id="KW-1185">Reference proteome</keyword>
<evidence type="ECO:0000313" key="2">
    <source>
        <dbReference type="Proteomes" id="UP000274515"/>
    </source>
</evidence>
<evidence type="ECO:0000313" key="1">
    <source>
        <dbReference type="EMBL" id="RRO14542.1"/>
    </source>
</evidence>
<comment type="caution">
    <text evidence="1">The sequence shown here is derived from an EMBL/GenBank/DDBJ whole genome shotgun (WGS) entry which is preliminary data.</text>
</comment>
<name>A0A3R8QKL7_9PSEU</name>
<reference evidence="1 2" key="1">
    <citation type="submission" date="2018-11" db="EMBL/GenBank/DDBJ databases">
        <title>Saccharopolyspora rhizosphaerae sp. nov., an actinomycete isolated from rhizosphere soil in Thailand.</title>
        <authorList>
            <person name="Intra B."/>
            <person name="Euanorasetr J."/>
            <person name="Take A."/>
            <person name="Inahashi Y."/>
            <person name="Mori M."/>
            <person name="Panbangred W."/>
            <person name="Matsumoto A."/>
        </authorList>
    </citation>
    <scope>NUCLEOTIDE SEQUENCE [LARGE SCALE GENOMIC DNA]</scope>
    <source>
        <strain evidence="1 2">H219</strain>
    </source>
</reference>
<dbReference type="RefSeq" id="WP_125092075.1">
    <property type="nucleotide sequence ID" value="NZ_RSAA01000018.1"/>
</dbReference>
<proteinExistence type="predicted"/>
<dbReference type="EMBL" id="RSAA01000018">
    <property type="protein sequence ID" value="RRO14542.1"/>
    <property type="molecule type" value="Genomic_DNA"/>
</dbReference>
<accession>A0A3R8QKL7</accession>
<dbReference type="AlphaFoldDB" id="A0A3R8QKL7"/>
<gene>
    <name evidence="1" type="ORF">EIL87_19760</name>
</gene>
<organism evidence="1 2">
    <name type="scientific">Saccharopolyspora rhizosphaerae</name>
    <dbReference type="NCBI Taxonomy" id="2492662"/>
    <lineage>
        <taxon>Bacteria</taxon>
        <taxon>Bacillati</taxon>
        <taxon>Actinomycetota</taxon>
        <taxon>Actinomycetes</taxon>
        <taxon>Pseudonocardiales</taxon>
        <taxon>Pseudonocardiaceae</taxon>
        <taxon>Saccharopolyspora</taxon>
    </lineage>
</organism>
<sequence length="123" mass="13541">MSAGCELSIADIVWLESVGVDGVTVAASRGPERSEWAPERILQAAADGAMQVYGLDELEEVVRTWIDGRPVTQREQEHITDLVASDHLVLVGNRVALTAQGRATLETWSKYRPCHRREGGERS</sequence>
<protein>
    <submittedName>
        <fullName evidence="1">Uncharacterized protein</fullName>
    </submittedName>
</protein>
<dbReference type="OrthoDB" id="3783777at2"/>